<evidence type="ECO:0000256" key="1">
    <source>
        <dbReference type="SAM" id="MobiDB-lite"/>
    </source>
</evidence>
<dbReference type="EMBL" id="MU853228">
    <property type="protein sequence ID" value="KAK4123949.1"/>
    <property type="molecule type" value="Genomic_DNA"/>
</dbReference>
<organism evidence="2 3">
    <name type="scientific">Parathielavia appendiculata</name>
    <dbReference type="NCBI Taxonomy" id="2587402"/>
    <lineage>
        <taxon>Eukaryota</taxon>
        <taxon>Fungi</taxon>
        <taxon>Dikarya</taxon>
        <taxon>Ascomycota</taxon>
        <taxon>Pezizomycotina</taxon>
        <taxon>Sordariomycetes</taxon>
        <taxon>Sordariomycetidae</taxon>
        <taxon>Sordariales</taxon>
        <taxon>Chaetomiaceae</taxon>
        <taxon>Parathielavia</taxon>
    </lineage>
</organism>
<protein>
    <submittedName>
        <fullName evidence="2">Uncharacterized protein</fullName>
    </submittedName>
</protein>
<dbReference type="Proteomes" id="UP001302602">
    <property type="component" value="Unassembled WGS sequence"/>
</dbReference>
<sequence length="158" mass="17305">MGCLLTCLPAGKPNSSPHLTQVSPLPQRLQGGKKKYDQATDVPQLPQRRQIAEVGHAHIHKSHAVHVVHGIPYHPMGGIPHRGMEGGRGRFGSRPCGTQTSLSHTQTHIQSGRQIHAKRKNGVTEGDASAVSFLSQLSEGIVSKRVCTMCKWFPWRSR</sequence>
<feature type="region of interest" description="Disordered" evidence="1">
    <location>
        <begin position="89"/>
        <end position="119"/>
    </location>
</feature>
<accession>A0AAN6U0C7</accession>
<feature type="region of interest" description="Disordered" evidence="1">
    <location>
        <begin position="14"/>
        <end position="41"/>
    </location>
</feature>
<proteinExistence type="predicted"/>
<dbReference type="RefSeq" id="XP_062647720.1">
    <property type="nucleotide sequence ID" value="XM_062787358.1"/>
</dbReference>
<gene>
    <name evidence="2" type="ORF">N657DRAFT_435722</name>
</gene>
<reference evidence="2" key="2">
    <citation type="submission" date="2023-05" db="EMBL/GenBank/DDBJ databases">
        <authorList>
            <consortium name="Lawrence Berkeley National Laboratory"/>
            <person name="Steindorff A."/>
            <person name="Hensen N."/>
            <person name="Bonometti L."/>
            <person name="Westerberg I."/>
            <person name="Brannstrom I.O."/>
            <person name="Guillou S."/>
            <person name="Cros-Aarteil S."/>
            <person name="Calhoun S."/>
            <person name="Haridas S."/>
            <person name="Kuo A."/>
            <person name="Mondo S."/>
            <person name="Pangilinan J."/>
            <person name="Riley R."/>
            <person name="Labutti K."/>
            <person name="Andreopoulos B."/>
            <person name="Lipzen A."/>
            <person name="Chen C."/>
            <person name="Yanf M."/>
            <person name="Daum C."/>
            <person name="Ng V."/>
            <person name="Clum A."/>
            <person name="Ohm R."/>
            <person name="Martin F."/>
            <person name="Silar P."/>
            <person name="Natvig D."/>
            <person name="Lalanne C."/>
            <person name="Gautier V."/>
            <person name="Ament-Velasquez S.L."/>
            <person name="Kruys A."/>
            <person name="Hutchinson M.I."/>
            <person name="Powell A.J."/>
            <person name="Barry K."/>
            <person name="Miller A.N."/>
            <person name="Grigoriev I.V."/>
            <person name="Debuchy R."/>
            <person name="Gladieux P."/>
            <person name="Thoren M.H."/>
            <person name="Johannesson H."/>
        </authorList>
    </citation>
    <scope>NUCLEOTIDE SEQUENCE</scope>
    <source>
        <strain evidence="2">CBS 731.68</strain>
    </source>
</reference>
<name>A0AAN6U0C7_9PEZI</name>
<keyword evidence="3" id="KW-1185">Reference proteome</keyword>
<feature type="compositionally biased region" description="Polar residues" evidence="1">
    <location>
        <begin position="96"/>
        <end position="113"/>
    </location>
</feature>
<evidence type="ECO:0000313" key="2">
    <source>
        <dbReference type="EMBL" id="KAK4123949.1"/>
    </source>
</evidence>
<evidence type="ECO:0000313" key="3">
    <source>
        <dbReference type="Proteomes" id="UP001302602"/>
    </source>
</evidence>
<dbReference type="GeneID" id="87824128"/>
<comment type="caution">
    <text evidence="2">The sequence shown here is derived from an EMBL/GenBank/DDBJ whole genome shotgun (WGS) entry which is preliminary data.</text>
</comment>
<dbReference type="AlphaFoldDB" id="A0AAN6U0C7"/>
<feature type="compositionally biased region" description="Polar residues" evidence="1">
    <location>
        <begin position="14"/>
        <end position="24"/>
    </location>
</feature>
<reference evidence="2" key="1">
    <citation type="journal article" date="2023" name="Mol. Phylogenet. Evol.">
        <title>Genome-scale phylogeny and comparative genomics of the fungal order Sordariales.</title>
        <authorList>
            <person name="Hensen N."/>
            <person name="Bonometti L."/>
            <person name="Westerberg I."/>
            <person name="Brannstrom I.O."/>
            <person name="Guillou S."/>
            <person name="Cros-Aarteil S."/>
            <person name="Calhoun S."/>
            <person name="Haridas S."/>
            <person name="Kuo A."/>
            <person name="Mondo S."/>
            <person name="Pangilinan J."/>
            <person name="Riley R."/>
            <person name="LaButti K."/>
            <person name="Andreopoulos B."/>
            <person name="Lipzen A."/>
            <person name="Chen C."/>
            <person name="Yan M."/>
            <person name="Daum C."/>
            <person name="Ng V."/>
            <person name="Clum A."/>
            <person name="Steindorff A."/>
            <person name="Ohm R.A."/>
            <person name="Martin F."/>
            <person name="Silar P."/>
            <person name="Natvig D.O."/>
            <person name="Lalanne C."/>
            <person name="Gautier V."/>
            <person name="Ament-Velasquez S.L."/>
            <person name="Kruys A."/>
            <person name="Hutchinson M.I."/>
            <person name="Powell A.J."/>
            <person name="Barry K."/>
            <person name="Miller A.N."/>
            <person name="Grigoriev I.V."/>
            <person name="Debuchy R."/>
            <person name="Gladieux P."/>
            <person name="Hiltunen Thoren M."/>
            <person name="Johannesson H."/>
        </authorList>
    </citation>
    <scope>NUCLEOTIDE SEQUENCE</scope>
    <source>
        <strain evidence="2">CBS 731.68</strain>
    </source>
</reference>